<keyword evidence="3" id="KW-0786">Thiamine pyrophosphate</keyword>
<dbReference type="EMBL" id="UOFA01000204">
    <property type="protein sequence ID" value="VAW45568.1"/>
    <property type="molecule type" value="Genomic_DNA"/>
</dbReference>
<dbReference type="InterPro" id="IPR029061">
    <property type="entry name" value="THDP-binding"/>
</dbReference>
<sequence length="326" mass="35753">MAKITMVEAVAMAMAHELAHDKNVVVLGEDVGINGGVFRATAGLAQKFGEDRVIDTPLAEAMIAGMTIGMATQGMRPIAEAQFMGFIYPMVEHIICHAARMRNRTRGRLTCPLVIRAPYGGGIHAPEHHSESTEAMFAHMPGIRVVIPSSPSRAYGLLLAAIRNPDPVLFLEPKRVYHLNKEEVEDDGEEYPLDMCYVIREGEDVTLVTWGAMMKETVEAADVLAERGISAEIIDVATISPLDMDTIHESVAKTGRCVIIQEAARHCSVSSEIAANLADHGLYNLNAPVKRVTGYDTIMPLFKLEKKYMPSVERILDKVNQVMEVS</sequence>
<organism evidence="5">
    <name type="scientific">hydrothermal vent metagenome</name>
    <dbReference type="NCBI Taxonomy" id="652676"/>
    <lineage>
        <taxon>unclassified sequences</taxon>
        <taxon>metagenomes</taxon>
        <taxon>ecological metagenomes</taxon>
    </lineage>
</organism>
<evidence type="ECO:0000256" key="2">
    <source>
        <dbReference type="ARBA" id="ARBA00023002"/>
    </source>
</evidence>
<dbReference type="InterPro" id="IPR033248">
    <property type="entry name" value="Transketolase_C"/>
</dbReference>
<dbReference type="PANTHER" id="PTHR43257">
    <property type="entry name" value="PYRUVATE DEHYDROGENASE E1 COMPONENT BETA SUBUNIT"/>
    <property type="match status" value="1"/>
</dbReference>
<accession>A0A3B0VPL2</accession>
<dbReference type="InterPro" id="IPR009014">
    <property type="entry name" value="Transketo_C/PFOR_II"/>
</dbReference>
<dbReference type="Pfam" id="PF02779">
    <property type="entry name" value="Transket_pyr"/>
    <property type="match status" value="1"/>
</dbReference>
<gene>
    <name evidence="5" type="ORF">MNBD_GAMMA02-7</name>
</gene>
<dbReference type="PANTHER" id="PTHR43257:SF2">
    <property type="entry name" value="PYRUVATE DEHYDROGENASE E1 COMPONENT SUBUNIT BETA"/>
    <property type="match status" value="1"/>
</dbReference>
<evidence type="ECO:0000259" key="4">
    <source>
        <dbReference type="SMART" id="SM00861"/>
    </source>
</evidence>
<dbReference type="SUPFAM" id="SSF52518">
    <property type="entry name" value="Thiamin diphosphate-binding fold (THDP-binding)"/>
    <property type="match status" value="1"/>
</dbReference>
<reference evidence="5" key="1">
    <citation type="submission" date="2018-06" db="EMBL/GenBank/DDBJ databases">
        <authorList>
            <person name="Zhirakovskaya E."/>
        </authorList>
    </citation>
    <scope>NUCLEOTIDE SEQUENCE</scope>
</reference>
<dbReference type="FunFam" id="3.40.50.920:FF:000001">
    <property type="entry name" value="Pyruvate dehydrogenase E1 beta subunit"/>
    <property type="match status" value="1"/>
</dbReference>
<dbReference type="SMART" id="SM00861">
    <property type="entry name" value="Transket_pyr"/>
    <property type="match status" value="1"/>
</dbReference>
<dbReference type="EC" id="1.2.4.4" evidence="5"/>
<dbReference type="Gene3D" id="3.40.50.920">
    <property type="match status" value="1"/>
</dbReference>
<dbReference type="Gene3D" id="3.40.50.970">
    <property type="match status" value="1"/>
</dbReference>
<proteinExistence type="predicted"/>
<protein>
    <submittedName>
        <fullName evidence="5">Branched-chain alpha-keto acid dehydrogenase, E1 component, beta subunit</fullName>
        <ecNumber evidence="5">1.2.4.4</ecNumber>
    </submittedName>
</protein>
<dbReference type="FunFam" id="3.40.50.970:FF:000001">
    <property type="entry name" value="Pyruvate dehydrogenase E1 beta subunit"/>
    <property type="match status" value="1"/>
</dbReference>
<name>A0A3B0VPL2_9ZZZZ</name>
<dbReference type="GO" id="GO:0003863">
    <property type="term" value="F:branched-chain 2-oxo acid dehydrogenase activity"/>
    <property type="evidence" value="ECO:0007669"/>
    <property type="project" value="UniProtKB-EC"/>
</dbReference>
<keyword evidence="2 5" id="KW-0560">Oxidoreductase</keyword>
<dbReference type="InterPro" id="IPR005475">
    <property type="entry name" value="Transketolase-like_Pyr-bd"/>
</dbReference>
<dbReference type="CDD" id="cd07036">
    <property type="entry name" value="TPP_PYR_E1-PDHc-beta_like"/>
    <property type="match status" value="1"/>
</dbReference>
<evidence type="ECO:0000256" key="3">
    <source>
        <dbReference type="ARBA" id="ARBA00023052"/>
    </source>
</evidence>
<comment type="cofactor">
    <cofactor evidence="1">
        <name>thiamine diphosphate</name>
        <dbReference type="ChEBI" id="CHEBI:58937"/>
    </cofactor>
</comment>
<feature type="domain" description="Transketolase-like pyrimidine-binding" evidence="4">
    <location>
        <begin position="4"/>
        <end position="179"/>
    </location>
</feature>
<dbReference type="SUPFAM" id="SSF52922">
    <property type="entry name" value="TK C-terminal domain-like"/>
    <property type="match status" value="1"/>
</dbReference>
<evidence type="ECO:0000256" key="1">
    <source>
        <dbReference type="ARBA" id="ARBA00001964"/>
    </source>
</evidence>
<evidence type="ECO:0000313" key="5">
    <source>
        <dbReference type="EMBL" id="VAW45568.1"/>
    </source>
</evidence>
<dbReference type="AlphaFoldDB" id="A0A3B0VPL2"/>
<dbReference type="Pfam" id="PF02780">
    <property type="entry name" value="Transketolase_C"/>
    <property type="match status" value="1"/>
</dbReference>